<gene>
    <name evidence="1" type="ORF">V6N12_034248</name>
</gene>
<protein>
    <submittedName>
        <fullName evidence="1">Uncharacterized protein</fullName>
    </submittedName>
</protein>
<name>A0ABR2BH81_9ROSI</name>
<reference evidence="1 2" key="1">
    <citation type="journal article" date="2024" name="G3 (Bethesda)">
        <title>Genome assembly of Hibiscus sabdariffa L. provides insights into metabolisms of medicinal natural products.</title>
        <authorList>
            <person name="Kim T."/>
        </authorList>
    </citation>
    <scope>NUCLEOTIDE SEQUENCE [LARGE SCALE GENOMIC DNA]</scope>
    <source>
        <strain evidence="1">TK-2024</strain>
        <tissue evidence="1">Old leaves</tissue>
    </source>
</reference>
<evidence type="ECO:0000313" key="2">
    <source>
        <dbReference type="Proteomes" id="UP001472677"/>
    </source>
</evidence>
<proteinExistence type="predicted"/>
<dbReference type="Proteomes" id="UP001472677">
    <property type="component" value="Unassembled WGS sequence"/>
</dbReference>
<sequence length="94" mass="10240">MSEIPLPCDVCSKQLPLGSPPPGGLSSSLDPSMVGSRCTVTFKDQISLPDISNIQETRTLGSNFSSIMEPLATQSNKQDIVFVMQHEVQYQKVK</sequence>
<comment type="caution">
    <text evidence="1">The sequence shown here is derived from an EMBL/GenBank/DDBJ whole genome shotgun (WGS) entry which is preliminary data.</text>
</comment>
<keyword evidence="2" id="KW-1185">Reference proteome</keyword>
<accession>A0ABR2BH81</accession>
<dbReference type="EMBL" id="JBBPBM010000118">
    <property type="protein sequence ID" value="KAK8506522.1"/>
    <property type="molecule type" value="Genomic_DNA"/>
</dbReference>
<organism evidence="1 2">
    <name type="scientific">Hibiscus sabdariffa</name>
    <name type="common">roselle</name>
    <dbReference type="NCBI Taxonomy" id="183260"/>
    <lineage>
        <taxon>Eukaryota</taxon>
        <taxon>Viridiplantae</taxon>
        <taxon>Streptophyta</taxon>
        <taxon>Embryophyta</taxon>
        <taxon>Tracheophyta</taxon>
        <taxon>Spermatophyta</taxon>
        <taxon>Magnoliopsida</taxon>
        <taxon>eudicotyledons</taxon>
        <taxon>Gunneridae</taxon>
        <taxon>Pentapetalae</taxon>
        <taxon>rosids</taxon>
        <taxon>malvids</taxon>
        <taxon>Malvales</taxon>
        <taxon>Malvaceae</taxon>
        <taxon>Malvoideae</taxon>
        <taxon>Hibiscus</taxon>
    </lineage>
</organism>
<evidence type="ECO:0000313" key="1">
    <source>
        <dbReference type="EMBL" id="KAK8506522.1"/>
    </source>
</evidence>